<feature type="compositionally biased region" description="Basic and acidic residues" evidence="9">
    <location>
        <begin position="109"/>
        <end position="119"/>
    </location>
</feature>
<accession>A0AAN5C9J1</accession>
<dbReference type="GO" id="GO:0005634">
    <property type="term" value="C:nucleus"/>
    <property type="evidence" value="ECO:0007669"/>
    <property type="project" value="UniProtKB-SubCell"/>
</dbReference>
<feature type="non-terminal residue" evidence="11">
    <location>
        <position position="1"/>
    </location>
</feature>
<dbReference type="Gene3D" id="3.30.160.60">
    <property type="entry name" value="Classic Zinc Finger"/>
    <property type="match status" value="1"/>
</dbReference>
<dbReference type="GO" id="GO:0008270">
    <property type="term" value="F:zinc ion binding"/>
    <property type="evidence" value="ECO:0007669"/>
    <property type="project" value="UniProtKB-KW"/>
</dbReference>
<evidence type="ECO:0000256" key="6">
    <source>
        <dbReference type="ARBA" id="ARBA00023125"/>
    </source>
</evidence>
<sequence length="171" mass="19173">DDADMEKKIVLKVSEHNFDGVVMKEEVEDEAPESSSVQVLPQPNFVSCSKCAKKFISLDYLNKHMRNHSAFPNFVSCSKCGKSFASQDYLDKHMNTHTGEKQFTGPNRQEQEAENDAKAPEQNLYPILGSEVKEEEMEDEKPGPSSAVFTSRADSRVSSAIFPSCVRHQPE</sequence>
<dbReference type="PANTHER" id="PTHR23235:SF178">
    <property type="entry name" value="C2H2-TYPE DOMAIN-CONTAINING PROTEIN-RELATED"/>
    <property type="match status" value="1"/>
</dbReference>
<dbReference type="PANTHER" id="PTHR23235">
    <property type="entry name" value="KRUEPPEL-LIKE TRANSCRIPTION FACTOR"/>
    <property type="match status" value="1"/>
</dbReference>
<evidence type="ECO:0000313" key="12">
    <source>
        <dbReference type="Proteomes" id="UP001328107"/>
    </source>
</evidence>
<gene>
    <name evidence="11" type="ORF">PMAYCL1PPCAC_05027</name>
</gene>
<feature type="region of interest" description="Disordered" evidence="9">
    <location>
        <begin position="91"/>
        <end position="154"/>
    </location>
</feature>
<evidence type="ECO:0000313" key="11">
    <source>
        <dbReference type="EMBL" id="GMR34832.1"/>
    </source>
</evidence>
<dbReference type="EMBL" id="BTRK01000002">
    <property type="protein sequence ID" value="GMR34832.1"/>
    <property type="molecule type" value="Genomic_DNA"/>
</dbReference>
<proteinExistence type="predicted"/>
<dbReference type="InterPro" id="IPR036236">
    <property type="entry name" value="Znf_C2H2_sf"/>
</dbReference>
<keyword evidence="12" id="KW-1185">Reference proteome</keyword>
<evidence type="ECO:0000256" key="1">
    <source>
        <dbReference type="ARBA" id="ARBA00004123"/>
    </source>
</evidence>
<reference evidence="12" key="1">
    <citation type="submission" date="2022-10" db="EMBL/GenBank/DDBJ databases">
        <title>Genome assembly of Pristionchus species.</title>
        <authorList>
            <person name="Yoshida K."/>
            <person name="Sommer R.J."/>
        </authorList>
    </citation>
    <scope>NUCLEOTIDE SEQUENCE [LARGE SCALE GENOMIC DNA]</scope>
    <source>
        <strain evidence="12">RS5460</strain>
    </source>
</reference>
<dbReference type="PROSITE" id="PS50157">
    <property type="entry name" value="ZINC_FINGER_C2H2_2"/>
    <property type="match status" value="2"/>
</dbReference>
<evidence type="ECO:0000256" key="7">
    <source>
        <dbReference type="ARBA" id="ARBA00023242"/>
    </source>
</evidence>
<keyword evidence="3" id="KW-0677">Repeat</keyword>
<evidence type="ECO:0000256" key="2">
    <source>
        <dbReference type="ARBA" id="ARBA00022723"/>
    </source>
</evidence>
<keyword evidence="6" id="KW-0238">DNA-binding</keyword>
<organism evidence="11 12">
    <name type="scientific">Pristionchus mayeri</name>
    <dbReference type="NCBI Taxonomy" id="1317129"/>
    <lineage>
        <taxon>Eukaryota</taxon>
        <taxon>Metazoa</taxon>
        <taxon>Ecdysozoa</taxon>
        <taxon>Nematoda</taxon>
        <taxon>Chromadorea</taxon>
        <taxon>Rhabditida</taxon>
        <taxon>Rhabditina</taxon>
        <taxon>Diplogasteromorpha</taxon>
        <taxon>Diplogasteroidea</taxon>
        <taxon>Neodiplogasteridae</taxon>
        <taxon>Pristionchus</taxon>
    </lineage>
</organism>
<feature type="domain" description="C2H2-type" evidence="10">
    <location>
        <begin position="75"/>
        <end position="102"/>
    </location>
</feature>
<evidence type="ECO:0000259" key="10">
    <source>
        <dbReference type="PROSITE" id="PS50157"/>
    </source>
</evidence>
<evidence type="ECO:0000256" key="5">
    <source>
        <dbReference type="ARBA" id="ARBA00022833"/>
    </source>
</evidence>
<dbReference type="SUPFAM" id="SSF57667">
    <property type="entry name" value="beta-beta-alpha zinc fingers"/>
    <property type="match status" value="1"/>
</dbReference>
<dbReference type="Proteomes" id="UP001328107">
    <property type="component" value="Unassembled WGS sequence"/>
</dbReference>
<feature type="compositionally biased region" description="Basic and acidic residues" evidence="9">
    <location>
        <begin position="91"/>
        <end position="100"/>
    </location>
</feature>
<evidence type="ECO:0000256" key="9">
    <source>
        <dbReference type="SAM" id="MobiDB-lite"/>
    </source>
</evidence>
<dbReference type="GO" id="GO:0000981">
    <property type="term" value="F:DNA-binding transcription factor activity, RNA polymerase II-specific"/>
    <property type="evidence" value="ECO:0007669"/>
    <property type="project" value="TreeGrafter"/>
</dbReference>
<keyword evidence="2" id="KW-0479">Metal-binding</keyword>
<feature type="domain" description="C2H2-type" evidence="10">
    <location>
        <begin position="46"/>
        <end position="69"/>
    </location>
</feature>
<evidence type="ECO:0000256" key="3">
    <source>
        <dbReference type="ARBA" id="ARBA00022737"/>
    </source>
</evidence>
<keyword evidence="7" id="KW-0539">Nucleus</keyword>
<evidence type="ECO:0000256" key="4">
    <source>
        <dbReference type="ARBA" id="ARBA00022771"/>
    </source>
</evidence>
<comment type="caution">
    <text evidence="11">The sequence shown here is derived from an EMBL/GenBank/DDBJ whole genome shotgun (WGS) entry which is preliminary data.</text>
</comment>
<comment type="subcellular location">
    <subcellularLocation>
        <location evidence="1">Nucleus</location>
    </subcellularLocation>
</comment>
<protein>
    <recommendedName>
        <fullName evidence="10">C2H2-type domain-containing protein</fullName>
    </recommendedName>
</protein>
<keyword evidence="5" id="KW-0862">Zinc</keyword>
<dbReference type="GO" id="GO:0000978">
    <property type="term" value="F:RNA polymerase II cis-regulatory region sequence-specific DNA binding"/>
    <property type="evidence" value="ECO:0007669"/>
    <property type="project" value="TreeGrafter"/>
</dbReference>
<dbReference type="PROSITE" id="PS00028">
    <property type="entry name" value="ZINC_FINGER_C2H2_1"/>
    <property type="match status" value="2"/>
</dbReference>
<dbReference type="AlphaFoldDB" id="A0AAN5C9J1"/>
<dbReference type="Pfam" id="PF00096">
    <property type="entry name" value="zf-C2H2"/>
    <property type="match status" value="2"/>
</dbReference>
<dbReference type="InterPro" id="IPR013087">
    <property type="entry name" value="Znf_C2H2_type"/>
</dbReference>
<keyword evidence="4 8" id="KW-0863">Zinc-finger</keyword>
<dbReference type="SMART" id="SM00355">
    <property type="entry name" value="ZnF_C2H2"/>
    <property type="match status" value="2"/>
</dbReference>
<evidence type="ECO:0000256" key="8">
    <source>
        <dbReference type="PROSITE-ProRule" id="PRU00042"/>
    </source>
</evidence>
<dbReference type="FunFam" id="3.30.160.60:FF:001450">
    <property type="entry name" value="zinc finger protein 774"/>
    <property type="match status" value="1"/>
</dbReference>
<name>A0AAN5C9J1_9BILA</name>